<comment type="caution">
    <text evidence="17">The sequence shown here is derived from an EMBL/GenBank/DDBJ whole genome shotgun (WGS) entry which is preliminary data.</text>
</comment>
<dbReference type="GO" id="GO:0005524">
    <property type="term" value="F:ATP binding"/>
    <property type="evidence" value="ECO:0007669"/>
    <property type="project" value="UniProtKB-UniRule"/>
</dbReference>
<evidence type="ECO:0000256" key="8">
    <source>
        <dbReference type="ARBA" id="ARBA00022741"/>
    </source>
</evidence>
<dbReference type="PANTHER" id="PTHR12213:SF0">
    <property type="entry name" value="CORRINOID ADENOSYLTRANSFERASE MMAB"/>
    <property type="match status" value="1"/>
</dbReference>
<sequence>MVRLTKIYTRTGDAGTTRLGDMSETVKHDPRVDAYGDIDETNSSLGLARAALGAGHELDEDLARIQNDLFDLGADLCVPESDTPPDFEPLRVTAGQVERLEAAIDRLNARLEPLNSFILPAGSEAAARLHFSRTVCRRAERRISALIASGARINPQALKYANRLSDLLFVMARIANLETGGDVLWVPGKDR</sequence>
<comment type="subcellular location">
    <subcellularLocation>
        <location evidence="1">Cytoplasm</location>
    </subcellularLocation>
</comment>
<dbReference type="EMBL" id="BSFE01000013">
    <property type="protein sequence ID" value="GLK53721.1"/>
    <property type="molecule type" value="Genomic_DNA"/>
</dbReference>
<accession>A0A9W6IRD1</accession>
<comment type="catalytic activity">
    <reaction evidence="14 15">
        <text>2 cob(II)alamin + reduced [electron-transfer flavoprotein] + 2 ATP = 2 adenosylcob(III)alamin + 2 triphosphate + oxidized [electron-transfer flavoprotein] + 3 H(+)</text>
        <dbReference type="Rhea" id="RHEA:28671"/>
        <dbReference type="Rhea" id="RHEA-COMP:10685"/>
        <dbReference type="Rhea" id="RHEA-COMP:10686"/>
        <dbReference type="ChEBI" id="CHEBI:15378"/>
        <dbReference type="ChEBI" id="CHEBI:16304"/>
        <dbReference type="ChEBI" id="CHEBI:18036"/>
        <dbReference type="ChEBI" id="CHEBI:18408"/>
        <dbReference type="ChEBI" id="CHEBI:30616"/>
        <dbReference type="ChEBI" id="CHEBI:57692"/>
        <dbReference type="ChEBI" id="CHEBI:58307"/>
        <dbReference type="EC" id="2.5.1.17"/>
    </reaction>
</comment>
<evidence type="ECO:0000259" key="16">
    <source>
        <dbReference type="Pfam" id="PF01923"/>
    </source>
</evidence>
<dbReference type="Pfam" id="PF01923">
    <property type="entry name" value="Cob_adeno_trans"/>
    <property type="match status" value="1"/>
</dbReference>
<dbReference type="GO" id="GO:0008817">
    <property type="term" value="F:corrinoid adenosyltransferase activity"/>
    <property type="evidence" value="ECO:0007669"/>
    <property type="project" value="UniProtKB-UniRule"/>
</dbReference>
<evidence type="ECO:0000256" key="1">
    <source>
        <dbReference type="ARBA" id="ARBA00004496"/>
    </source>
</evidence>
<dbReference type="PANTHER" id="PTHR12213">
    <property type="entry name" value="CORRINOID ADENOSYLTRANSFERASE"/>
    <property type="match status" value="1"/>
</dbReference>
<evidence type="ECO:0000256" key="9">
    <source>
        <dbReference type="ARBA" id="ARBA00022840"/>
    </source>
</evidence>
<evidence type="ECO:0000256" key="6">
    <source>
        <dbReference type="ARBA" id="ARBA00022490"/>
    </source>
</evidence>
<evidence type="ECO:0000256" key="5">
    <source>
        <dbReference type="ARBA" id="ARBA00020963"/>
    </source>
</evidence>
<evidence type="ECO:0000256" key="15">
    <source>
        <dbReference type="RuleBase" id="RU366026"/>
    </source>
</evidence>
<dbReference type="NCBIfam" id="TIGR00636">
    <property type="entry name" value="PduO_Nterm"/>
    <property type="match status" value="1"/>
</dbReference>
<evidence type="ECO:0000256" key="4">
    <source>
        <dbReference type="ARBA" id="ARBA00012454"/>
    </source>
</evidence>
<dbReference type="FunFam" id="1.20.1200.10:FF:000003">
    <property type="entry name" value="ATP:cob(I)alamin adenosyltransferase"/>
    <property type="match status" value="1"/>
</dbReference>
<evidence type="ECO:0000256" key="7">
    <source>
        <dbReference type="ARBA" id="ARBA00022679"/>
    </source>
</evidence>
<keyword evidence="15" id="KW-0169">Cobalamin biosynthesis</keyword>
<dbReference type="RefSeq" id="WP_271188062.1">
    <property type="nucleotide sequence ID" value="NZ_BSFE01000013.1"/>
</dbReference>
<reference evidence="17" key="1">
    <citation type="journal article" date="2014" name="Int. J. Syst. Evol. Microbiol.">
        <title>Complete genome sequence of Corynebacterium casei LMG S-19264T (=DSM 44701T), isolated from a smear-ripened cheese.</title>
        <authorList>
            <consortium name="US DOE Joint Genome Institute (JGI-PGF)"/>
            <person name="Walter F."/>
            <person name="Albersmeier A."/>
            <person name="Kalinowski J."/>
            <person name="Ruckert C."/>
        </authorList>
    </citation>
    <scope>NUCLEOTIDE SEQUENCE</scope>
    <source>
        <strain evidence="17">VKM B-1513</strain>
    </source>
</reference>
<keyword evidence="9 15" id="KW-0067">ATP-binding</keyword>
<dbReference type="GO" id="GO:0005737">
    <property type="term" value="C:cytoplasm"/>
    <property type="evidence" value="ECO:0007669"/>
    <property type="project" value="UniProtKB-SubCell"/>
</dbReference>
<evidence type="ECO:0000256" key="13">
    <source>
        <dbReference type="ARBA" id="ARBA00048555"/>
    </source>
</evidence>
<keyword evidence="6" id="KW-0963">Cytoplasm</keyword>
<evidence type="ECO:0000256" key="10">
    <source>
        <dbReference type="ARBA" id="ARBA00031529"/>
    </source>
</evidence>
<evidence type="ECO:0000313" key="17">
    <source>
        <dbReference type="EMBL" id="GLK53721.1"/>
    </source>
</evidence>
<gene>
    <name evidence="17" type="ORF">GCM10017621_32290</name>
</gene>
<keyword evidence="8 15" id="KW-0547">Nucleotide-binding</keyword>
<organism evidence="17 18">
    <name type="scientific">Maricaulis virginensis</name>
    <dbReference type="NCBI Taxonomy" id="144022"/>
    <lineage>
        <taxon>Bacteria</taxon>
        <taxon>Pseudomonadati</taxon>
        <taxon>Pseudomonadota</taxon>
        <taxon>Alphaproteobacteria</taxon>
        <taxon>Maricaulales</taxon>
        <taxon>Maricaulaceae</taxon>
        <taxon>Maricaulis</taxon>
    </lineage>
</organism>
<dbReference type="InterPro" id="IPR029499">
    <property type="entry name" value="PduO-typ"/>
</dbReference>
<dbReference type="EC" id="2.5.1.17" evidence="4 15"/>
<reference evidence="17" key="2">
    <citation type="submission" date="2023-01" db="EMBL/GenBank/DDBJ databases">
        <authorList>
            <person name="Sun Q."/>
            <person name="Evtushenko L."/>
        </authorList>
    </citation>
    <scope>NUCLEOTIDE SEQUENCE</scope>
    <source>
        <strain evidence="17">VKM B-1513</strain>
    </source>
</reference>
<keyword evidence="7 15" id="KW-0808">Transferase</keyword>
<comment type="pathway">
    <text evidence="2 15">Cofactor biosynthesis; adenosylcobalamin biosynthesis; adenosylcobalamin from cob(II)yrinate a,c-diamide: step 2/7.</text>
</comment>
<dbReference type="InterPro" id="IPR036451">
    <property type="entry name" value="CblAdoTrfase-like_sf"/>
</dbReference>
<dbReference type="InterPro" id="IPR016030">
    <property type="entry name" value="CblAdoTrfase-like"/>
</dbReference>
<dbReference type="SUPFAM" id="SSF89028">
    <property type="entry name" value="Cobalamin adenosyltransferase-like"/>
    <property type="match status" value="1"/>
</dbReference>
<feature type="domain" description="Cobalamin adenosyltransferase-like" evidence="16">
    <location>
        <begin position="7"/>
        <end position="174"/>
    </location>
</feature>
<evidence type="ECO:0000256" key="12">
    <source>
        <dbReference type="ARBA" id="ARBA00033354"/>
    </source>
</evidence>
<dbReference type="Proteomes" id="UP001143486">
    <property type="component" value="Unassembled WGS sequence"/>
</dbReference>
<evidence type="ECO:0000256" key="11">
    <source>
        <dbReference type="ARBA" id="ARBA00033334"/>
    </source>
</evidence>
<evidence type="ECO:0000256" key="2">
    <source>
        <dbReference type="ARBA" id="ARBA00005121"/>
    </source>
</evidence>
<protein>
    <recommendedName>
        <fullName evidence="5 15">Corrinoid adenosyltransferase</fullName>
        <ecNumber evidence="4 15">2.5.1.17</ecNumber>
    </recommendedName>
    <alternativeName>
        <fullName evidence="10 15">Cob(II)alamin adenosyltransferase</fullName>
    </alternativeName>
    <alternativeName>
        <fullName evidence="12 15">Cob(II)yrinic acid a,c-diamide adenosyltransferase</fullName>
    </alternativeName>
    <alternativeName>
        <fullName evidence="11 15">Cobinamide/cobalamin adenosyltransferase</fullName>
    </alternativeName>
</protein>
<evidence type="ECO:0000256" key="14">
    <source>
        <dbReference type="ARBA" id="ARBA00048692"/>
    </source>
</evidence>
<name>A0A9W6IRD1_9PROT</name>
<proteinExistence type="inferred from homology"/>
<keyword evidence="18" id="KW-1185">Reference proteome</keyword>
<evidence type="ECO:0000313" key="18">
    <source>
        <dbReference type="Proteomes" id="UP001143486"/>
    </source>
</evidence>
<dbReference type="Gene3D" id="1.20.1200.10">
    <property type="entry name" value="Cobalamin adenosyltransferase-like"/>
    <property type="match status" value="1"/>
</dbReference>
<dbReference type="AlphaFoldDB" id="A0A9W6IRD1"/>
<evidence type="ECO:0000256" key="3">
    <source>
        <dbReference type="ARBA" id="ARBA00007487"/>
    </source>
</evidence>
<dbReference type="GO" id="GO:0009236">
    <property type="term" value="P:cobalamin biosynthetic process"/>
    <property type="evidence" value="ECO:0007669"/>
    <property type="project" value="UniProtKB-UniRule"/>
</dbReference>
<comment type="catalytic activity">
    <reaction evidence="13 15">
        <text>2 cob(II)yrinate a,c diamide + reduced [electron-transfer flavoprotein] + 2 ATP = 2 adenosylcob(III)yrinate a,c-diamide + 2 triphosphate + oxidized [electron-transfer flavoprotein] + 3 H(+)</text>
        <dbReference type="Rhea" id="RHEA:11528"/>
        <dbReference type="Rhea" id="RHEA-COMP:10685"/>
        <dbReference type="Rhea" id="RHEA-COMP:10686"/>
        <dbReference type="ChEBI" id="CHEBI:15378"/>
        <dbReference type="ChEBI" id="CHEBI:18036"/>
        <dbReference type="ChEBI" id="CHEBI:30616"/>
        <dbReference type="ChEBI" id="CHEBI:57692"/>
        <dbReference type="ChEBI" id="CHEBI:58307"/>
        <dbReference type="ChEBI" id="CHEBI:58503"/>
        <dbReference type="ChEBI" id="CHEBI:58537"/>
        <dbReference type="EC" id="2.5.1.17"/>
    </reaction>
</comment>
<comment type="similarity">
    <text evidence="3 15">Belongs to the Cob(I)alamin adenosyltransferase family.</text>
</comment>